<keyword evidence="1 5" id="KW-0328">Glycosyltransferase</keyword>
<dbReference type="InterPro" id="IPR001296">
    <property type="entry name" value="Glyco_trans_1"/>
</dbReference>
<evidence type="ECO:0000259" key="4">
    <source>
        <dbReference type="Pfam" id="PF13439"/>
    </source>
</evidence>
<evidence type="ECO:0000313" key="6">
    <source>
        <dbReference type="Proteomes" id="UP001138997"/>
    </source>
</evidence>
<accession>A0A9X1NLI6</accession>
<reference evidence="5" key="1">
    <citation type="submission" date="2021-11" db="EMBL/GenBank/DDBJ databases">
        <title>Streptomyces corallinus and Kineosporia corallina sp. nov., two new coral-derived marine actinobacteria.</title>
        <authorList>
            <person name="Buangrab K."/>
            <person name="Sutthacheep M."/>
            <person name="Yeemin T."/>
            <person name="Harunari E."/>
            <person name="Igarashi Y."/>
            <person name="Sripreechasak P."/>
            <person name="Kanchanasin P."/>
            <person name="Tanasupawat S."/>
            <person name="Phongsopitanun W."/>
        </authorList>
    </citation>
    <scope>NUCLEOTIDE SEQUENCE</scope>
    <source>
        <strain evidence="5">JCM 31032</strain>
    </source>
</reference>
<evidence type="ECO:0000313" key="5">
    <source>
        <dbReference type="EMBL" id="MCD5316310.1"/>
    </source>
</evidence>
<keyword evidence="6" id="KW-1185">Reference proteome</keyword>
<protein>
    <submittedName>
        <fullName evidence="5">Glycosyltransferase</fullName>
        <ecNumber evidence="5">2.4.-.-</ecNumber>
    </submittedName>
</protein>
<sequence>MRVALLAHLHHPIAEPFAGGMEMHTSLVADELVRRGHDVVLFAREGSRTLAKLQPVLGDDFVYGARRHCDSRDATLDEAMRRALAGIQAGGFDVVFNNSLNPLPYTELEHRPMLTVLHTPPTLEKVNAVIESPDWRPGPQHAFVAVSQFNARAWRSRLPEVSTVPNGIRLEHWRRAGKPTDDLAVWSARITPEKGLHLAIDAARLAGMRVEFAGVVGDPTYYEDEIKPRLGPDVLYRGHLNHQDLAALFARASVFLATPLWDEPFGLSAVEAMACGTPVAALPNGACSEVVLPKGGVVAASSSEIALAWAIERARWLDRDQVHQHAQRYNATTMMNRYEDALRHLAEQPTPVLEPISA</sequence>
<feature type="domain" description="Glycosyl transferase family 1" evidence="3">
    <location>
        <begin position="179"/>
        <end position="314"/>
    </location>
</feature>
<dbReference type="EMBL" id="JAJOMB010000028">
    <property type="protein sequence ID" value="MCD5316310.1"/>
    <property type="molecule type" value="Genomic_DNA"/>
</dbReference>
<dbReference type="EC" id="2.4.-.-" evidence="5"/>
<dbReference type="InterPro" id="IPR028098">
    <property type="entry name" value="Glyco_trans_4-like_N"/>
</dbReference>
<name>A0A9X1NLI6_9ACTN</name>
<comment type="caution">
    <text evidence="5">The sequence shown here is derived from an EMBL/GenBank/DDBJ whole genome shotgun (WGS) entry which is preliminary data.</text>
</comment>
<dbReference type="AlphaFoldDB" id="A0A9X1NLI6"/>
<dbReference type="Pfam" id="PF13439">
    <property type="entry name" value="Glyco_transf_4"/>
    <property type="match status" value="1"/>
</dbReference>
<gene>
    <name evidence="5" type="ORF">LR394_35975</name>
</gene>
<evidence type="ECO:0000256" key="2">
    <source>
        <dbReference type="ARBA" id="ARBA00022679"/>
    </source>
</evidence>
<evidence type="ECO:0000256" key="1">
    <source>
        <dbReference type="ARBA" id="ARBA00022676"/>
    </source>
</evidence>
<dbReference type="Pfam" id="PF00534">
    <property type="entry name" value="Glycos_transf_1"/>
    <property type="match status" value="1"/>
</dbReference>
<dbReference type="PANTHER" id="PTHR12526:SF595">
    <property type="entry name" value="BLL5217 PROTEIN"/>
    <property type="match status" value="1"/>
</dbReference>
<evidence type="ECO:0000259" key="3">
    <source>
        <dbReference type="Pfam" id="PF00534"/>
    </source>
</evidence>
<organism evidence="5 6">
    <name type="scientific">Kineosporia babensis</name>
    <dbReference type="NCBI Taxonomy" id="499548"/>
    <lineage>
        <taxon>Bacteria</taxon>
        <taxon>Bacillati</taxon>
        <taxon>Actinomycetota</taxon>
        <taxon>Actinomycetes</taxon>
        <taxon>Kineosporiales</taxon>
        <taxon>Kineosporiaceae</taxon>
        <taxon>Kineosporia</taxon>
    </lineage>
</organism>
<dbReference type="PANTHER" id="PTHR12526">
    <property type="entry name" value="GLYCOSYLTRANSFERASE"/>
    <property type="match status" value="1"/>
</dbReference>
<dbReference type="Gene3D" id="3.40.50.2000">
    <property type="entry name" value="Glycogen Phosphorylase B"/>
    <property type="match status" value="2"/>
</dbReference>
<feature type="domain" description="Glycosyltransferase subfamily 4-like N-terminal" evidence="4">
    <location>
        <begin position="19"/>
        <end position="171"/>
    </location>
</feature>
<proteinExistence type="predicted"/>
<dbReference type="Proteomes" id="UP001138997">
    <property type="component" value="Unassembled WGS sequence"/>
</dbReference>
<dbReference type="SUPFAM" id="SSF53756">
    <property type="entry name" value="UDP-Glycosyltransferase/glycogen phosphorylase"/>
    <property type="match status" value="1"/>
</dbReference>
<keyword evidence="2 5" id="KW-0808">Transferase</keyword>
<dbReference type="GO" id="GO:0016757">
    <property type="term" value="F:glycosyltransferase activity"/>
    <property type="evidence" value="ECO:0007669"/>
    <property type="project" value="UniProtKB-KW"/>
</dbReference>
<dbReference type="RefSeq" id="WP_231449162.1">
    <property type="nucleotide sequence ID" value="NZ_JAJOMB010000028.1"/>
</dbReference>